<dbReference type="Proteomes" id="UP001165083">
    <property type="component" value="Unassembled WGS sequence"/>
</dbReference>
<dbReference type="Gene3D" id="2.40.10.10">
    <property type="entry name" value="Trypsin-like serine proteases"/>
    <property type="match status" value="1"/>
</dbReference>
<sequence>MKLATIARAGVLASVLAATLAQGYTFSETNDVSKDSASEEESTGLTVNEEDRIYGGSEADASQFPYIVSLREDDADSNTYCGGTLIAPQYVVTAAHCVKTDQATIYASIGSAFGSGSGSGEQVKVVEGYRHPMYNKSEHLYDVGVLKLEKEVSTDTIELCAADGLDNKVGTVATVRGWGLTENGSQSLMLEEVNVQIVSNAECNKLYSDRITDGMMCAGDGNGKDSCNGDSGGALIANNVLVGIVSWGGKCGVNAGVYTRVSYVLDYINDVINGGTGSSFTQSISGSTDQSHETDAPVTDAPATKKPATESPATKAPTSGPATETQTAAPTTEAPTPVPTTESPETEAPSTEAPETESPSQNKAEQTTTDSAEQTESSSNPAQQYEPATTPEDPTSRPPASGKKIESGKECASQL</sequence>
<dbReference type="EMBL" id="BSXW01000009">
    <property type="protein sequence ID" value="GMF09406.1"/>
    <property type="molecule type" value="Genomic_DNA"/>
</dbReference>
<accession>A0A9W6WLW6</accession>
<feature type="chain" id="PRO_5040771198" evidence="10">
    <location>
        <begin position="24"/>
        <end position="415"/>
    </location>
</feature>
<reference evidence="12" key="1">
    <citation type="submission" date="2023-04" db="EMBL/GenBank/DDBJ databases">
        <title>Phytophthora lilii NBRC 32176.</title>
        <authorList>
            <person name="Ichikawa N."/>
            <person name="Sato H."/>
            <person name="Tonouchi N."/>
        </authorList>
    </citation>
    <scope>NUCLEOTIDE SEQUENCE</scope>
    <source>
        <strain evidence="12">NBRC 32176</strain>
    </source>
</reference>
<dbReference type="AlphaFoldDB" id="A0A9W6WLW6"/>
<keyword evidence="13" id="KW-1185">Reference proteome</keyword>
<evidence type="ECO:0000256" key="3">
    <source>
        <dbReference type="ARBA" id="ARBA00022525"/>
    </source>
</evidence>
<dbReference type="InterPro" id="IPR018114">
    <property type="entry name" value="TRYPSIN_HIS"/>
</dbReference>
<evidence type="ECO:0000256" key="6">
    <source>
        <dbReference type="ARBA" id="ARBA00023157"/>
    </source>
</evidence>
<dbReference type="InterPro" id="IPR033116">
    <property type="entry name" value="TRYPSIN_SER"/>
</dbReference>
<dbReference type="PROSITE" id="PS00135">
    <property type="entry name" value="TRYPSIN_SER"/>
    <property type="match status" value="1"/>
</dbReference>
<keyword evidence="3" id="KW-0964">Secreted</keyword>
<evidence type="ECO:0000256" key="4">
    <source>
        <dbReference type="ARBA" id="ARBA00022729"/>
    </source>
</evidence>
<feature type="compositionally biased region" description="Low complexity" evidence="9">
    <location>
        <begin position="321"/>
        <end position="360"/>
    </location>
</feature>
<keyword evidence="8" id="KW-0645">Protease</keyword>
<proteinExistence type="inferred from homology"/>
<keyword evidence="8" id="KW-0378">Hydrolase</keyword>
<dbReference type="InterPro" id="IPR009003">
    <property type="entry name" value="Peptidase_S1_PA"/>
</dbReference>
<dbReference type="PANTHER" id="PTHR24276:SF98">
    <property type="entry name" value="FI18310P1-RELATED"/>
    <property type="match status" value="1"/>
</dbReference>
<dbReference type="GO" id="GO:0006508">
    <property type="term" value="P:proteolysis"/>
    <property type="evidence" value="ECO:0007669"/>
    <property type="project" value="UniProtKB-KW"/>
</dbReference>
<feature type="signal peptide" evidence="10">
    <location>
        <begin position="1"/>
        <end position="23"/>
    </location>
</feature>
<evidence type="ECO:0000256" key="1">
    <source>
        <dbReference type="ARBA" id="ARBA00004613"/>
    </source>
</evidence>
<keyword evidence="4 10" id="KW-0732">Signal</keyword>
<dbReference type="InterPro" id="IPR001254">
    <property type="entry name" value="Trypsin_dom"/>
</dbReference>
<dbReference type="InterPro" id="IPR050430">
    <property type="entry name" value="Peptidase_S1"/>
</dbReference>
<evidence type="ECO:0000256" key="8">
    <source>
        <dbReference type="RuleBase" id="RU363034"/>
    </source>
</evidence>
<evidence type="ECO:0000313" key="12">
    <source>
        <dbReference type="EMBL" id="GMF09406.1"/>
    </source>
</evidence>
<evidence type="ECO:0000313" key="13">
    <source>
        <dbReference type="Proteomes" id="UP001165083"/>
    </source>
</evidence>
<evidence type="ECO:0000256" key="10">
    <source>
        <dbReference type="SAM" id="SignalP"/>
    </source>
</evidence>
<dbReference type="SMART" id="SM00020">
    <property type="entry name" value="Tryp_SPc"/>
    <property type="match status" value="1"/>
</dbReference>
<evidence type="ECO:0000259" key="11">
    <source>
        <dbReference type="PROSITE" id="PS50240"/>
    </source>
</evidence>
<name>A0A9W6WLW6_9STRA</name>
<dbReference type="PROSITE" id="PS00134">
    <property type="entry name" value="TRYPSIN_HIS"/>
    <property type="match status" value="1"/>
</dbReference>
<keyword evidence="6" id="KW-1015">Disulfide bond</keyword>
<gene>
    <name evidence="12" type="ORF">Plil01_000031100</name>
</gene>
<dbReference type="GO" id="GO:0005576">
    <property type="term" value="C:extracellular region"/>
    <property type="evidence" value="ECO:0007669"/>
    <property type="project" value="UniProtKB-SubCell"/>
</dbReference>
<comment type="similarity">
    <text evidence="2">Belongs to the peptidase S1 family.</text>
</comment>
<feature type="region of interest" description="Disordered" evidence="9">
    <location>
        <begin position="281"/>
        <end position="415"/>
    </location>
</feature>
<keyword evidence="5" id="KW-0843">Virulence</keyword>
<evidence type="ECO:0000256" key="9">
    <source>
        <dbReference type="SAM" id="MobiDB-lite"/>
    </source>
</evidence>
<dbReference type="PANTHER" id="PTHR24276">
    <property type="entry name" value="POLYSERASE-RELATED"/>
    <property type="match status" value="1"/>
</dbReference>
<keyword evidence="8" id="KW-0720">Serine protease</keyword>
<dbReference type="InterPro" id="IPR043504">
    <property type="entry name" value="Peptidase_S1_PA_chymotrypsin"/>
</dbReference>
<feature type="domain" description="Peptidase S1" evidence="11">
    <location>
        <begin position="53"/>
        <end position="273"/>
    </location>
</feature>
<feature type="compositionally biased region" description="Polar residues" evidence="9">
    <location>
        <begin position="361"/>
        <end position="387"/>
    </location>
</feature>
<dbReference type="OrthoDB" id="104223at2759"/>
<dbReference type="PROSITE" id="PS50240">
    <property type="entry name" value="TRYPSIN_DOM"/>
    <property type="match status" value="1"/>
</dbReference>
<keyword evidence="7" id="KW-0325">Glycoprotein</keyword>
<dbReference type="InterPro" id="IPR001314">
    <property type="entry name" value="Peptidase_S1A"/>
</dbReference>
<evidence type="ECO:0000256" key="7">
    <source>
        <dbReference type="ARBA" id="ARBA00023180"/>
    </source>
</evidence>
<dbReference type="CDD" id="cd00190">
    <property type="entry name" value="Tryp_SPc"/>
    <property type="match status" value="1"/>
</dbReference>
<dbReference type="PRINTS" id="PR00722">
    <property type="entry name" value="CHYMOTRYPSIN"/>
</dbReference>
<dbReference type="Pfam" id="PF00089">
    <property type="entry name" value="Trypsin"/>
    <property type="match status" value="1"/>
</dbReference>
<comment type="subcellular location">
    <subcellularLocation>
        <location evidence="1">Secreted</location>
    </subcellularLocation>
</comment>
<dbReference type="GO" id="GO:0004252">
    <property type="term" value="F:serine-type endopeptidase activity"/>
    <property type="evidence" value="ECO:0007669"/>
    <property type="project" value="InterPro"/>
</dbReference>
<dbReference type="SUPFAM" id="SSF50494">
    <property type="entry name" value="Trypsin-like serine proteases"/>
    <property type="match status" value="1"/>
</dbReference>
<protein>
    <submittedName>
        <fullName evidence="12">Unnamed protein product</fullName>
    </submittedName>
</protein>
<organism evidence="12 13">
    <name type="scientific">Phytophthora lilii</name>
    <dbReference type="NCBI Taxonomy" id="2077276"/>
    <lineage>
        <taxon>Eukaryota</taxon>
        <taxon>Sar</taxon>
        <taxon>Stramenopiles</taxon>
        <taxon>Oomycota</taxon>
        <taxon>Peronosporomycetes</taxon>
        <taxon>Peronosporales</taxon>
        <taxon>Peronosporaceae</taxon>
        <taxon>Phytophthora</taxon>
    </lineage>
</organism>
<comment type="caution">
    <text evidence="12">The sequence shown here is derived from an EMBL/GenBank/DDBJ whole genome shotgun (WGS) entry which is preliminary data.</text>
</comment>
<evidence type="ECO:0000256" key="5">
    <source>
        <dbReference type="ARBA" id="ARBA00023026"/>
    </source>
</evidence>
<dbReference type="FunFam" id="2.40.10.10:FF:000156">
    <property type="entry name" value="MIP06385p"/>
    <property type="match status" value="1"/>
</dbReference>
<evidence type="ECO:0000256" key="2">
    <source>
        <dbReference type="ARBA" id="ARBA00007664"/>
    </source>
</evidence>